<gene>
    <name evidence="6" type="ORF">GKO32_27040</name>
</gene>
<evidence type="ECO:0000256" key="4">
    <source>
        <dbReference type="ARBA" id="ARBA00022840"/>
    </source>
</evidence>
<keyword evidence="2" id="KW-0813">Transport</keyword>
<dbReference type="InterPro" id="IPR003593">
    <property type="entry name" value="AAA+_ATPase"/>
</dbReference>
<evidence type="ECO:0000256" key="2">
    <source>
        <dbReference type="ARBA" id="ARBA00022448"/>
    </source>
</evidence>
<feature type="domain" description="ABC transporter" evidence="5">
    <location>
        <begin position="7"/>
        <end position="256"/>
    </location>
</feature>
<evidence type="ECO:0000256" key="1">
    <source>
        <dbReference type="ARBA" id="ARBA00005417"/>
    </source>
</evidence>
<dbReference type="EMBL" id="WMBA01000051">
    <property type="protein sequence ID" value="MTD57602.1"/>
    <property type="molecule type" value="Genomic_DNA"/>
</dbReference>
<dbReference type="PROSITE" id="PS50893">
    <property type="entry name" value="ABC_TRANSPORTER_2"/>
    <property type="match status" value="1"/>
</dbReference>
<dbReference type="Pfam" id="PF00005">
    <property type="entry name" value="ABC_tran"/>
    <property type="match status" value="1"/>
</dbReference>
<evidence type="ECO:0000259" key="5">
    <source>
        <dbReference type="PROSITE" id="PS50893"/>
    </source>
</evidence>
<dbReference type="AlphaFoldDB" id="A0A6N7Z044"/>
<keyword evidence="4 6" id="KW-0067">ATP-binding</keyword>
<dbReference type="Gene3D" id="3.40.50.300">
    <property type="entry name" value="P-loop containing nucleotide triphosphate hydrolases"/>
    <property type="match status" value="1"/>
</dbReference>
<dbReference type="InterPro" id="IPR013563">
    <property type="entry name" value="Oligopep_ABC_C"/>
</dbReference>
<comment type="similarity">
    <text evidence="1">Belongs to the ABC transporter superfamily.</text>
</comment>
<evidence type="ECO:0000256" key="3">
    <source>
        <dbReference type="ARBA" id="ARBA00022741"/>
    </source>
</evidence>
<dbReference type="RefSeq" id="WP_312868596.1">
    <property type="nucleotide sequence ID" value="NZ_WMBA01000051.1"/>
</dbReference>
<dbReference type="SMART" id="SM00382">
    <property type="entry name" value="AAA"/>
    <property type="match status" value="1"/>
</dbReference>
<proteinExistence type="inferred from homology"/>
<dbReference type="GO" id="GO:0005524">
    <property type="term" value="F:ATP binding"/>
    <property type="evidence" value="ECO:0007669"/>
    <property type="project" value="UniProtKB-KW"/>
</dbReference>
<dbReference type="SUPFAM" id="SSF52540">
    <property type="entry name" value="P-loop containing nucleoside triphosphate hydrolases"/>
    <property type="match status" value="1"/>
</dbReference>
<dbReference type="InterPro" id="IPR017871">
    <property type="entry name" value="ABC_transporter-like_CS"/>
</dbReference>
<dbReference type="PROSITE" id="PS00211">
    <property type="entry name" value="ABC_TRANSPORTER_1"/>
    <property type="match status" value="1"/>
</dbReference>
<evidence type="ECO:0000313" key="6">
    <source>
        <dbReference type="EMBL" id="MTD57602.1"/>
    </source>
</evidence>
<comment type="caution">
    <text evidence="6">The sequence shown here is derived from an EMBL/GenBank/DDBJ whole genome shotgun (WGS) entry which is preliminary data.</text>
</comment>
<name>A0A6N7Z044_9PSEU</name>
<sequence length="327" mass="35542">MSEPSIVEISDLEVAFKVRTGRRGKRELLRAVNRASLSVGRGETVAVVGESGSGKSTMARAVLRQVALRGGTVRIDGVDVTSMRSREFRALRRKVQMVFQDPYSSLDPAMTVAESIAEPLVVHTNLNRRERHDRVAELLDVVGLSARHLDRYPYEFSGGQRQRLAIARAVALNPEAVLCDEPVSALDMSTQNQIINLLKDLQAQFGVSLLFISHDLAVVRHIAHRVAVMYLGSIVETGPAERVFSRPAHPYTKALLAAVPVPDPEVQQAGRRPSIRGDAFSGTTTAGCPFAGRCPEAMDLCREQTPPDFPVDGGGVGACWLLAEKVA</sequence>
<dbReference type="GO" id="GO:0016887">
    <property type="term" value="F:ATP hydrolysis activity"/>
    <property type="evidence" value="ECO:0007669"/>
    <property type="project" value="InterPro"/>
</dbReference>
<dbReference type="NCBIfam" id="TIGR01727">
    <property type="entry name" value="oligo_HPY"/>
    <property type="match status" value="1"/>
</dbReference>
<dbReference type="InterPro" id="IPR050319">
    <property type="entry name" value="ABC_transp_ATP-bind"/>
</dbReference>
<dbReference type="InterPro" id="IPR003439">
    <property type="entry name" value="ABC_transporter-like_ATP-bd"/>
</dbReference>
<keyword evidence="3" id="KW-0547">Nucleotide-binding</keyword>
<reference evidence="6 7" key="1">
    <citation type="submission" date="2019-11" db="EMBL/GenBank/DDBJ databases">
        <title>Draft genome of Amycolatopsis RM579.</title>
        <authorList>
            <person name="Duangmal K."/>
            <person name="Mingma R."/>
        </authorList>
    </citation>
    <scope>NUCLEOTIDE SEQUENCE [LARGE SCALE GENOMIC DNA]</scope>
    <source>
        <strain evidence="6 7">RM579</strain>
    </source>
</reference>
<accession>A0A6N7Z044</accession>
<dbReference type="GO" id="GO:0055085">
    <property type="term" value="P:transmembrane transport"/>
    <property type="evidence" value="ECO:0007669"/>
    <property type="project" value="UniProtKB-ARBA"/>
</dbReference>
<dbReference type="GO" id="GO:0015833">
    <property type="term" value="P:peptide transport"/>
    <property type="evidence" value="ECO:0007669"/>
    <property type="project" value="InterPro"/>
</dbReference>
<dbReference type="PANTHER" id="PTHR43776">
    <property type="entry name" value="TRANSPORT ATP-BINDING PROTEIN"/>
    <property type="match status" value="1"/>
</dbReference>
<keyword evidence="7" id="KW-1185">Reference proteome</keyword>
<dbReference type="PANTHER" id="PTHR43776:SF7">
    <property type="entry name" value="D,D-DIPEPTIDE TRANSPORT ATP-BINDING PROTEIN DDPF-RELATED"/>
    <property type="match status" value="1"/>
</dbReference>
<protein>
    <submittedName>
        <fullName evidence="6">ATP-binding cassette domain-containing protein</fullName>
    </submittedName>
</protein>
<organism evidence="6 7">
    <name type="scientific">Amycolatopsis pithecellobii</name>
    <dbReference type="NCBI Taxonomy" id="664692"/>
    <lineage>
        <taxon>Bacteria</taxon>
        <taxon>Bacillati</taxon>
        <taxon>Actinomycetota</taxon>
        <taxon>Actinomycetes</taxon>
        <taxon>Pseudonocardiales</taxon>
        <taxon>Pseudonocardiaceae</taxon>
        <taxon>Amycolatopsis</taxon>
    </lineage>
</organism>
<evidence type="ECO:0000313" key="7">
    <source>
        <dbReference type="Proteomes" id="UP000440096"/>
    </source>
</evidence>
<dbReference type="Proteomes" id="UP000440096">
    <property type="component" value="Unassembled WGS sequence"/>
</dbReference>
<dbReference type="FunFam" id="3.40.50.300:FF:000016">
    <property type="entry name" value="Oligopeptide ABC transporter ATP-binding component"/>
    <property type="match status" value="1"/>
</dbReference>
<dbReference type="InterPro" id="IPR027417">
    <property type="entry name" value="P-loop_NTPase"/>
</dbReference>
<dbReference type="Pfam" id="PF08352">
    <property type="entry name" value="oligo_HPY"/>
    <property type="match status" value="1"/>
</dbReference>
<dbReference type="CDD" id="cd03257">
    <property type="entry name" value="ABC_NikE_OppD_transporters"/>
    <property type="match status" value="1"/>
</dbReference>